<evidence type="ECO:0000313" key="2">
    <source>
        <dbReference type="Proteomes" id="UP000663823"/>
    </source>
</evidence>
<dbReference type="AlphaFoldDB" id="A0A820IQZ2"/>
<accession>A0A820IQZ2</accession>
<reference evidence="1" key="1">
    <citation type="submission" date="2021-02" db="EMBL/GenBank/DDBJ databases">
        <authorList>
            <person name="Nowell W R."/>
        </authorList>
    </citation>
    <scope>NUCLEOTIDE SEQUENCE</scope>
</reference>
<feature type="non-terminal residue" evidence="1">
    <location>
        <position position="1"/>
    </location>
</feature>
<name>A0A820IQZ2_9BILA</name>
<dbReference type="PANTHER" id="PTHR28366">
    <property type="entry name" value="CHROMOSOME 1 OPEN READING FRAME 131"/>
    <property type="match status" value="1"/>
</dbReference>
<protein>
    <submittedName>
        <fullName evidence="1">Uncharacterized protein</fullName>
    </submittedName>
</protein>
<dbReference type="PANTHER" id="PTHR28366:SF1">
    <property type="entry name" value="CHROMOSOME 1 OPEN READING FRAME 131"/>
    <property type="match status" value="1"/>
</dbReference>
<dbReference type="Proteomes" id="UP000663823">
    <property type="component" value="Unassembled WGS sequence"/>
</dbReference>
<dbReference type="InterPro" id="IPR027973">
    <property type="entry name" value="FSAF1-like"/>
</dbReference>
<proteinExistence type="predicted"/>
<dbReference type="InterPro" id="IPR052852">
    <property type="entry name" value="SSU_Processome_Comp"/>
</dbReference>
<organism evidence="1 2">
    <name type="scientific">Rotaria sordida</name>
    <dbReference type="NCBI Taxonomy" id="392033"/>
    <lineage>
        <taxon>Eukaryota</taxon>
        <taxon>Metazoa</taxon>
        <taxon>Spiralia</taxon>
        <taxon>Gnathifera</taxon>
        <taxon>Rotifera</taxon>
        <taxon>Eurotatoria</taxon>
        <taxon>Bdelloidea</taxon>
        <taxon>Philodinida</taxon>
        <taxon>Philodinidae</taxon>
        <taxon>Rotaria</taxon>
    </lineage>
</organism>
<comment type="caution">
    <text evidence="1">The sequence shown here is derived from an EMBL/GenBank/DDBJ whole genome shotgun (WGS) entry which is preliminary data.</text>
</comment>
<dbReference type="Pfam" id="PF15375">
    <property type="entry name" value="FSAF1"/>
    <property type="match status" value="1"/>
</dbReference>
<evidence type="ECO:0000313" key="1">
    <source>
        <dbReference type="EMBL" id="CAF4315111.1"/>
    </source>
</evidence>
<gene>
    <name evidence="1" type="ORF">OTI717_LOCUS42464</name>
</gene>
<sequence>EHIEFDLEKARFDVHKLGIKGFEKSKYEDARVALAVSLGAKLTNRKFINYGELIEAKYKWTFHDEPEDEKPIIVELDNQ</sequence>
<dbReference type="EMBL" id="CAJOAX010051732">
    <property type="protein sequence ID" value="CAF4315111.1"/>
    <property type="molecule type" value="Genomic_DNA"/>
</dbReference>